<sequence length="248" mass="25890">MSRTSSTGSTGSNSRGRQGEHGRSHSCSRRQQPLVSSTSSATHRRRLLARSMHASRAQNSSAPPALAVAAPHVPRGPPMGPGEDIVPAVPGYDWEAWAEAVGYGGLRLPATKRASYAGTTHAERRRGPRSAGSALGRRSSMDTLQGRARGGPVSGPAAYRKLARISAEGPPGQPGDSTCSDSDDDGSGAAHPRCRSDWPAARVPQPAPDFLRLLGVRPRAYERQQPDVPGASGWGHAPGNNTGADDDA</sequence>
<dbReference type="EMBL" id="JANBUJ010001474">
    <property type="protein sequence ID" value="KAJ2767244.1"/>
    <property type="molecule type" value="Genomic_DNA"/>
</dbReference>
<name>A0ACC1JTX8_9FUNG</name>
<evidence type="ECO:0000313" key="2">
    <source>
        <dbReference type="Proteomes" id="UP001140234"/>
    </source>
</evidence>
<evidence type="ECO:0000313" key="1">
    <source>
        <dbReference type="EMBL" id="KAJ2767244.1"/>
    </source>
</evidence>
<protein>
    <submittedName>
        <fullName evidence="1">Uncharacterized protein</fullName>
    </submittedName>
</protein>
<proteinExistence type="predicted"/>
<feature type="non-terminal residue" evidence="1">
    <location>
        <position position="248"/>
    </location>
</feature>
<organism evidence="1 2">
    <name type="scientific">Coemansia nantahalensis</name>
    <dbReference type="NCBI Taxonomy" id="2789366"/>
    <lineage>
        <taxon>Eukaryota</taxon>
        <taxon>Fungi</taxon>
        <taxon>Fungi incertae sedis</taxon>
        <taxon>Zoopagomycota</taxon>
        <taxon>Kickxellomycotina</taxon>
        <taxon>Kickxellomycetes</taxon>
        <taxon>Kickxellales</taxon>
        <taxon>Kickxellaceae</taxon>
        <taxon>Coemansia</taxon>
    </lineage>
</organism>
<comment type="caution">
    <text evidence="1">The sequence shown here is derived from an EMBL/GenBank/DDBJ whole genome shotgun (WGS) entry which is preliminary data.</text>
</comment>
<keyword evidence="2" id="KW-1185">Reference proteome</keyword>
<dbReference type="Proteomes" id="UP001140234">
    <property type="component" value="Unassembled WGS sequence"/>
</dbReference>
<gene>
    <name evidence="1" type="ORF">IWQ57_004030</name>
</gene>
<reference evidence="1" key="1">
    <citation type="submission" date="2022-07" db="EMBL/GenBank/DDBJ databases">
        <title>Phylogenomic reconstructions and comparative analyses of Kickxellomycotina fungi.</title>
        <authorList>
            <person name="Reynolds N.K."/>
            <person name="Stajich J.E."/>
            <person name="Barry K."/>
            <person name="Grigoriev I.V."/>
            <person name="Crous P."/>
            <person name="Smith M.E."/>
        </authorList>
    </citation>
    <scope>NUCLEOTIDE SEQUENCE</scope>
    <source>
        <strain evidence="1">CBS 109366</strain>
    </source>
</reference>
<accession>A0ACC1JTX8</accession>